<protein>
    <submittedName>
        <fullName evidence="2">Uncharacterized protein</fullName>
    </submittedName>
</protein>
<accession>D8IVD3</accession>
<gene>
    <name evidence="2" type="ordered locus">Hsero_2373</name>
</gene>
<dbReference type="EMBL" id="CP002039">
    <property type="protein sequence ID" value="ADJ63872.1"/>
    <property type="molecule type" value="Genomic_DNA"/>
</dbReference>
<sequence length="117" mass="13611">MPNLRYGDRDEFVFYADGKSPKTLARMLRRSERSVKDWLDGKSKIPWWVPELLRLRQMEARERHRQMGFTSLPRRLAIVSGDVIQFPTLKDSQHENQVPVIPRPGADPDGLRIEQAG</sequence>
<dbReference type="AlphaFoldDB" id="D8IVD3"/>
<proteinExistence type="predicted"/>
<dbReference type="HOGENOM" id="CLU_168193_0_0_4"/>
<name>D8IVD3_HERSS</name>
<evidence type="ECO:0000313" key="2">
    <source>
        <dbReference type="EMBL" id="ADJ63872.1"/>
    </source>
</evidence>
<keyword evidence="3" id="KW-1185">Reference proteome</keyword>
<evidence type="ECO:0000256" key="1">
    <source>
        <dbReference type="SAM" id="MobiDB-lite"/>
    </source>
</evidence>
<evidence type="ECO:0000313" key="3">
    <source>
        <dbReference type="Proteomes" id="UP000000329"/>
    </source>
</evidence>
<dbReference type="Proteomes" id="UP000000329">
    <property type="component" value="Chromosome"/>
</dbReference>
<dbReference type="eggNOG" id="ENOG502ZPY2">
    <property type="taxonomic scope" value="Bacteria"/>
</dbReference>
<organism evidence="2 3">
    <name type="scientific">Herbaspirillum seropedicae (strain SmR1)</name>
    <dbReference type="NCBI Taxonomy" id="757424"/>
    <lineage>
        <taxon>Bacteria</taxon>
        <taxon>Pseudomonadati</taxon>
        <taxon>Pseudomonadota</taxon>
        <taxon>Betaproteobacteria</taxon>
        <taxon>Burkholderiales</taxon>
        <taxon>Oxalobacteraceae</taxon>
        <taxon>Herbaspirillum</taxon>
    </lineage>
</organism>
<reference evidence="2 3" key="1">
    <citation type="submission" date="2010-04" db="EMBL/GenBank/DDBJ databases">
        <title>The genome of Herbaspirillum seropedicae SmR1, an endophytic, nitrogen-fixing, plant-growth promoting beta-Proteobacteria.</title>
        <authorList>
            <person name="Pedrosa F.O."/>
            <person name="Monteiro R.A."/>
            <person name="Wassem R."/>
            <person name="Cruz L.M."/>
            <person name="Ayub R.A."/>
            <person name="Colauto N.B."/>
            <person name="Fernandez M.A."/>
            <person name="Fungaro M.H.P."/>
            <person name="Grisard E.C."/>
            <person name="Hungria M."/>
            <person name="Madeira H.M.F."/>
            <person name="Nodari R.O."/>
            <person name="Osaku C.A."/>
            <person name="Petzl-Erler M.L."/>
            <person name="Terenzi H."/>
            <person name="Vieira L.G.E."/>
            <person name="Almeida M.I.M."/>
            <person name="Alves L.R."/>
            <person name="Arantes O.M.N."/>
            <person name="Balsanelli E."/>
            <person name="Barcellos F.G."/>
            <person name="Baura V.A."/>
            <person name="Binde D.R."/>
            <person name="Campo R.J."/>
            <person name="Chubatsu L.S."/>
            <person name="Chueire L.M.O."/>
            <person name="Ciferri R.R."/>
            <person name="Correa L.C."/>
            <person name="da Conceicao Silva J.L."/>
            <person name="Dabul A.N.G."/>
            <person name="Dambros B.P."/>
            <person name="Faoro H."/>
            <person name="Favetti A."/>
            <person name="Friedermann G."/>
            <person name="Furlaneto M.C."/>
            <person name="Gasques L.S."/>
            <person name="Gimenes C.C.T."/>
            <person name="Gioppo N.M.R."/>
            <person name="Glienke-Blanco C."/>
            <person name="Godoy L.P."/>
            <person name="Guerra M.P."/>
            <person name="Karp S."/>
            <person name="Kava-Cordeiro V."/>
            <person name="Margarido V.P."/>
            <person name="Mathioni S.M."/>
            <person name="Menck-Soares M.A."/>
            <person name="Murace N.K."/>
            <person name="Nicolas M.F."/>
            <person name="Oliveira C.E.C."/>
            <person name="Pagnan N.A.B."/>
            <person name="Pamphile J.A."/>
            <person name="Patussi E.V."/>
            <person name="Pereira L.F.P."/>
            <person name="Pereira-Ferrari L."/>
            <person name="Pinto F.G.S."/>
            <person name="Precoma C."/>
            <person name="Prioli A.J."/>
            <person name="Prioli S.M.A.P."/>
            <person name="Raittz R.T."/>
            <person name="Ramos H.J.O."/>
            <person name="Ribeiro E.M.S.F."/>
            <person name="Rigo L.U."/>
            <person name="Rocha C.L.M.S.C."/>
            <person name="Rocha S.N."/>
            <person name="Santos K."/>
            <person name="Satori D."/>
            <person name="Silva A.G."/>
            <person name="Simao R.C.G."/>
            <person name="Soares M.A.M."/>
            <person name="Souza E.M."/>
            <person name="Steffens M.B.R."/>
            <person name="Steindel M."/>
            <person name="Tadra-Sfeir M.Z."/>
            <person name="Takahashi E.K."/>
            <person name="Torres R.A."/>
            <person name="Valle J.S."/>
            <person name="Vernal J.I."/>
            <person name="Vilas-Boas L.A."/>
            <person name="Watanabe M.A.E."/>
            <person name="Weiss V.A."/>
            <person name="Yates M.A."/>
            <person name="Souza E.M."/>
        </authorList>
    </citation>
    <scope>NUCLEOTIDE SEQUENCE [LARGE SCALE GENOMIC DNA]</scope>
    <source>
        <strain evidence="2 3">SmR1</strain>
    </source>
</reference>
<feature type="region of interest" description="Disordered" evidence="1">
    <location>
        <begin position="91"/>
        <end position="117"/>
    </location>
</feature>
<dbReference type="KEGG" id="hse:Hsero_2373"/>